<keyword evidence="2 5" id="KW-0602">Photosynthesis</keyword>
<accession>A0A1U7HQR6</accession>
<dbReference type="STRING" id="1921803.NIES593_02365"/>
<dbReference type="InterPro" id="IPR005610">
    <property type="entry name" value="PSII_Psb28_class-1"/>
</dbReference>
<name>A0A1U7HQR6_9CYAN</name>
<dbReference type="RefSeq" id="WP_073598068.1">
    <property type="nucleotide sequence ID" value="NZ_MRCB01000002.1"/>
</dbReference>
<dbReference type="Proteomes" id="UP000186868">
    <property type="component" value="Unassembled WGS sequence"/>
</dbReference>
<organism evidence="6 7">
    <name type="scientific">Hydrococcus rivularis NIES-593</name>
    <dbReference type="NCBI Taxonomy" id="1921803"/>
    <lineage>
        <taxon>Bacteria</taxon>
        <taxon>Bacillati</taxon>
        <taxon>Cyanobacteriota</taxon>
        <taxon>Cyanophyceae</taxon>
        <taxon>Pleurocapsales</taxon>
        <taxon>Hydrococcaceae</taxon>
        <taxon>Hydrococcus</taxon>
    </lineage>
</organism>
<evidence type="ECO:0000256" key="2">
    <source>
        <dbReference type="ARBA" id="ARBA00022531"/>
    </source>
</evidence>
<sequence>MSSSNPSIEFFVGLSEELENVSLRQNKDTGVRSVLMTFKTLKALEKFQSFTQKTYGDLRLIDSEGEISIEPASLKIIYGGDDGDDLIRVECKLEIYREDHWERLMRFLHRYAEANGMGYQEKGTGQGTED</sequence>
<evidence type="ECO:0000256" key="4">
    <source>
        <dbReference type="ARBA" id="ARBA00023276"/>
    </source>
</evidence>
<dbReference type="PANTHER" id="PTHR34963:SF2">
    <property type="entry name" value="PHOTOSYSTEM II REACTION CENTER PSB28 PROTEIN, CHLOROPLASTIC"/>
    <property type="match status" value="1"/>
</dbReference>
<keyword evidence="4 5" id="KW-0604">Photosystem II</keyword>
<dbReference type="Pfam" id="PF03912">
    <property type="entry name" value="Psb28"/>
    <property type="match status" value="1"/>
</dbReference>
<dbReference type="InterPro" id="IPR038676">
    <property type="entry name" value="Psb28_c1_sf"/>
</dbReference>
<evidence type="ECO:0000313" key="6">
    <source>
        <dbReference type="EMBL" id="OKH25950.1"/>
    </source>
</evidence>
<comment type="subcellular location">
    <subcellularLocation>
        <location evidence="1">Membrane</location>
        <topology evidence="1">Peripheral membrane protein</topology>
    </subcellularLocation>
</comment>
<protein>
    <recommendedName>
        <fullName evidence="5">Photosystem II reaction center Psb28 protein</fullName>
    </recommendedName>
</protein>
<evidence type="ECO:0000256" key="5">
    <source>
        <dbReference type="RuleBase" id="RU003509"/>
    </source>
</evidence>
<reference evidence="6 7" key="1">
    <citation type="submission" date="2016-11" db="EMBL/GenBank/DDBJ databases">
        <title>Draft Genome Sequences of Nine Cyanobacterial Strains from Diverse Habitats.</title>
        <authorList>
            <person name="Zhu T."/>
            <person name="Hou S."/>
            <person name="Lu X."/>
            <person name="Hess W.R."/>
        </authorList>
    </citation>
    <scope>NUCLEOTIDE SEQUENCE [LARGE SCALE GENOMIC DNA]</scope>
    <source>
        <strain evidence="6 7">NIES-593</strain>
    </source>
</reference>
<keyword evidence="3" id="KW-0472">Membrane</keyword>
<comment type="caution">
    <text evidence="6">The sequence shown here is derived from an EMBL/GenBank/DDBJ whole genome shotgun (WGS) entry which is preliminary data.</text>
</comment>
<comment type="similarity">
    <text evidence="5">Belongs to the Psb28 family.</text>
</comment>
<dbReference type="AlphaFoldDB" id="A0A1U7HQR6"/>
<evidence type="ECO:0000313" key="7">
    <source>
        <dbReference type="Proteomes" id="UP000186868"/>
    </source>
</evidence>
<dbReference type="PANTHER" id="PTHR34963">
    <property type="match status" value="1"/>
</dbReference>
<dbReference type="GO" id="GO:0009654">
    <property type="term" value="C:photosystem II oxygen evolving complex"/>
    <property type="evidence" value="ECO:0007669"/>
    <property type="project" value="InterPro"/>
</dbReference>
<dbReference type="NCBIfam" id="TIGR03047">
    <property type="entry name" value="PS_II_psb28"/>
    <property type="match status" value="1"/>
</dbReference>
<dbReference type="OrthoDB" id="559598at2"/>
<dbReference type="Gene3D" id="2.40.30.220">
    <property type="entry name" value="Photosystem II Psb28"/>
    <property type="match status" value="1"/>
</dbReference>
<evidence type="ECO:0000256" key="1">
    <source>
        <dbReference type="ARBA" id="ARBA00004170"/>
    </source>
</evidence>
<dbReference type="EMBL" id="MRCB01000002">
    <property type="protein sequence ID" value="OKH25950.1"/>
    <property type="molecule type" value="Genomic_DNA"/>
</dbReference>
<keyword evidence="7" id="KW-1185">Reference proteome</keyword>
<dbReference type="GO" id="GO:0015979">
    <property type="term" value="P:photosynthesis"/>
    <property type="evidence" value="ECO:0007669"/>
    <property type="project" value="UniProtKB-KW"/>
</dbReference>
<proteinExistence type="inferred from homology"/>
<evidence type="ECO:0000256" key="3">
    <source>
        <dbReference type="ARBA" id="ARBA00023136"/>
    </source>
</evidence>
<gene>
    <name evidence="6" type="ORF">NIES593_02365</name>
</gene>